<dbReference type="InterPro" id="IPR004552">
    <property type="entry name" value="AGP_acyltrans"/>
</dbReference>
<dbReference type="GO" id="GO:0003841">
    <property type="term" value="F:1-acylglycerol-3-phosphate O-acyltransferase activity"/>
    <property type="evidence" value="ECO:0007669"/>
    <property type="project" value="UniProtKB-UniRule"/>
</dbReference>
<dbReference type="OrthoDB" id="9803035at2"/>
<feature type="domain" description="Phospholipid/glycerol acyltransferase" evidence="5">
    <location>
        <begin position="33"/>
        <end position="144"/>
    </location>
</feature>
<dbReference type="EC" id="2.3.1.51" evidence="4"/>
<comment type="catalytic activity">
    <reaction evidence="4">
        <text>a 1-acyl-sn-glycero-3-phosphate + an acyl-CoA = a 1,2-diacyl-sn-glycero-3-phosphate + CoA</text>
        <dbReference type="Rhea" id="RHEA:19709"/>
        <dbReference type="ChEBI" id="CHEBI:57287"/>
        <dbReference type="ChEBI" id="CHEBI:57970"/>
        <dbReference type="ChEBI" id="CHEBI:58342"/>
        <dbReference type="ChEBI" id="CHEBI:58608"/>
        <dbReference type="EC" id="2.3.1.51"/>
    </reaction>
</comment>
<name>A0A1R1RVW8_9BACI</name>
<keyword evidence="4" id="KW-1208">Phospholipid metabolism</keyword>
<dbReference type="SUPFAM" id="SSF69593">
    <property type="entry name" value="Glycerol-3-phosphate (1)-acyltransferase"/>
    <property type="match status" value="1"/>
</dbReference>
<evidence type="ECO:0000313" key="6">
    <source>
        <dbReference type="EMBL" id="OMI06150.1"/>
    </source>
</evidence>
<evidence type="ECO:0000256" key="3">
    <source>
        <dbReference type="ARBA" id="ARBA00023315"/>
    </source>
</evidence>
<dbReference type="SMART" id="SM00563">
    <property type="entry name" value="PlsC"/>
    <property type="match status" value="1"/>
</dbReference>
<evidence type="ECO:0000313" key="7">
    <source>
        <dbReference type="Proteomes" id="UP000187367"/>
    </source>
</evidence>
<evidence type="ECO:0000256" key="2">
    <source>
        <dbReference type="ARBA" id="ARBA00022679"/>
    </source>
</evidence>
<comment type="domain">
    <text evidence="4">The HXXXXD motif is essential for acyltransferase activity and may constitute the binding site for the phosphate moiety of the glycerol-3-phosphate.</text>
</comment>
<accession>A0A1R1QN99</accession>
<comment type="similarity">
    <text evidence="1 4">Belongs to the 1-acyl-sn-glycerol-3-phosphate acyltransferase family.</text>
</comment>
<dbReference type="AlphaFoldDB" id="A0A1R1RVW8"/>
<dbReference type="Pfam" id="PF01553">
    <property type="entry name" value="Acyltransferase"/>
    <property type="match status" value="1"/>
</dbReference>
<dbReference type="PANTHER" id="PTHR10434:SF40">
    <property type="entry name" value="1-ACYL-SN-GLYCEROL-3-PHOSPHATE ACYLTRANSFERASE"/>
    <property type="match status" value="1"/>
</dbReference>
<dbReference type="InterPro" id="IPR002123">
    <property type="entry name" value="Plipid/glycerol_acylTrfase"/>
</dbReference>
<protein>
    <recommendedName>
        <fullName evidence="4">1-acyl-sn-glycerol-3-phosphate acyltransferase</fullName>
        <ecNumber evidence="4">2.3.1.51</ecNumber>
    </recommendedName>
</protein>
<dbReference type="Proteomes" id="UP000187367">
    <property type="component" value="Unassembled WGS sequence"/>
</dbReference>
<dbReference type="GO" id="GO:0016020">
    <property type="term" value="C:membrane"/>
    <property type="evidence" value="ECO:0007669"/>
    <property type="project" value="InterPro"/>
</dbReference>
<keyword evidence="7" id="KW-1185">Reference proteome</keyword>
<gene>
    <name evidence="6" type="ORF">BW143_09455</name>
</gene>
<sequence>MYKFTANAAKAILSLRGGIKVYNKENLPKDTGFVIACTHSGWVDVVTLGVGILPNEIHYMAKKELFENKLSGSFLSSINAFPVDRENPGPSSIKTPIKLLKEGKIVGIFPSGTRSSEDVPLKRGAVTIAQMGKAPLVPAAYSGPSNGKELFKKGKMKLIIGEPLNPEDFAQYSSKEKLAKMTEALNDSIKGLETQLKELS</sequence>
<evidence type="ECO:0000256" key="4">
    <source>
        <dbReference type="RuleBase" id="RU361267"/>
    </source>
</evidence>
<keyword evidence="4" id="KW-0443">Lipid metabolism</keyword>
<dbReference type="RefSeq" id="WP_076761602.1">
    <property type="nucleotide sequence ID" value="NZ_CP133085.1"/>
</dbReference>
<dbReference type="PANTHER" id="PTHR10434">
    <property type="entry name" value="1-ACYL-SN-GLYCEROL-3-PHOSPHATE ACYLTRANSFERASE"/>
    <property type="match status" value="1"/>
</dbReference>
<dbReference type="NCBIfam" id="TIGR00530">
    <property type="entry name" value="AGP_acyltrn"/>
    <property type="match status" value="1"/>
</dbReference>
<keyword evidence="4" id="KW-0594">Phospholipid biosynthesis</keyword>
<proteinExistence type="inferred from homology"/>
<keyword evidence="3 4" id="KW-0012">Acyltransferase</keyword>
<dbReference type="EMBL" id="MTJL01000016">
    <property type="protein sequence ID" value="OMI06150.1"/>
    <property type="molecule type" value="Genomic_DNA"/>
</dbReference>
<keyword evidence="2 4" id="KW-0808">Transferase</keyword>
<evidence type="ECO:0000256" key="1">
    <source>
        <dbReference type="ARBA" id="ARBA00008655"/>
    </source>
</evidence>
<keyword evidence="4" id="KW-0444">Lipid biosynthesis</keyword>
<comment type="caution">
    <text evidence="6">The sequence shown here is derived from an EMBL/GenBank/DDBJ whole genome shotgun (WGS) entry which is preliminary data.</text>
</comment>
<dbReference type="GO" id="GO:0006654">
    <property type="term" value="P:phosphatidic acid biosynthetic process"/>
    <property type="evidence" value="ECO:0007669"/>
    <property type="project" value="TreeGrafter"/>
</dbReference>
<organism evidence="6 7">
    <name type="scientific">Bacillus swezeyi</name>
    <dbReference type="NCBI Taxonomy" id="1925020"/>
    <lineage>
        <taxon>Bacteria</taxon>
        <taxon>Bacillati</taxon>
        <taxon>Bacillota</taxon>
        <taxon>Bacilli</taxon>
        <taxon>Bacillales</taxon>
        <taxon>Bacillaceae</taxon>
        <taxon>Bacillus</taxon>
    </lineage>
</organism>
<dbReference type="CDD" id="cd07989">
    <property type="entry name" value="LPLAT_AGPAT-like"/>
    <property type="match status" value="1"/>
</dbReference>
<accession>A0A1R1RVW8</accession>
<dbReference type="GeneID" id="92788872"/>
<evidence type="ECO:0000259" key="5">
    <source>
        <dbReference type="SMART" id="SM00563"/>
    </source>
</evidence>
<reference evidence="6 7" key="1">
    <citation type="submission" date="2017-01" db="EMBL/GenBank/DDBJ databases">
        <title>Bacillus phylogenomics.</title>
        <authorList>
            <person name="Dunlap C."/>
        </authorList>
    </citation>
    <scope>NUCLEOTIDE SEQUENCE [LARGE SCALE GENOMIC DNA]</scope>
    <source>
        <strain evidence="6 7">NRRL B-41282</strain>
    </source>
</reference>